<accession>A0A3S4HHC2</accession>
<dbReference type="Proteomes" id="UP000281391">
    <property type="component" value="Chromosome"/>
</dbReference>
<protein>
    <submittedName>
        <fullName evidence="1">Uncharacterized protein</fullName>
    </submittedName>
</protein>
<dbReference type="EMBL" id="LR134117">
    <property type="protein sequence ID" value="VDZ51573.1"/>
    <property type="molecule type" value="Genomic_DNA"/>
</dbReference>
<reference evidence="1 2" key="1">
    <citation type="submission" date="2018-12" db="EMBL/GenBank/DDBJ databases">
        <authorList>
            <consortium name="Pathogen Informatics"/>
        </authorList>
    </citation>
    <scope>NUCLEOTIDE SEQUENCE [LARGE SCALE GENOMIC DNA]</scope>
    <source>
        <strain evidence="1 2">NCTC11214</strain>
    </source>
</reference>
<sequence>MQAQVIALGRWSVGNSTVISACPHCGGENGYHTKEVVDYKQFYSWEGEFLEGEHTRGIRGGKSYYCCDCGRNITKRITPPAAQEKA</sequence>
<evidence type="ECO:0000313" key="1">
    <source>
        <dbReference type="EMBL" id="VDZ51573.1"/>
    </source>
</evidence>
<name>A0A3S4HHC2_SEROD</name>
<organism evidence="1 2">
    <name type="scientific">Serratia odorifera</name>
    <dbReference type="NCBI Taxonomy" id="618"/>
    <lineage>
        <taxon>Bacteria</taxon>
        <taxon>Pseudomonadati</taxon>
        <taxon>Pseudomonadota</taxon>
        <taxon>Gammaproteobacteria</taxon>
        <taxon>Enterobacterales</taxon>
        <taxon>Yersiniaceae</taxon>
        <taxon>Serratia</taxon>
    </lineage>
</organism>
<evidence type="ECO:0000313" key="2">
    <source>
        <dbReference type="Proteomes" id="UP000281391"/>
    </source>
</evidence>
<dbReference type="AlphaFoldDB" id="A0A3S4HHC2"/>
<gene>
    <name evidence="1" type="ORF">NCTC11214_00267</name>
</gene>
<proteinExistence type="predicted"/>
<dbReference type="KEGG" id="sof:NCTC11214_00267"/>